<organism evidence="18 19">
    <name type="scientific">Algimonas arctica</name>
    <dbReference type="NCBI Taxonomy" id="1479486"/>
    <lineage>
        <taxon>Bacteria</taxon>
        <taxon>Pseudomonadati</taxon>
        <taxon>Pseudomonadota</taxon>
        <taxon>Alphaproteobacteria</taxon>
        <taxon>Maricaulales</taxon>
        <taxon>Robiginitomaculaceae</taxon>
        <taxon>Algimonas</taxon>
    </lineage>
</organism>
<evidence type="ECO:0000259" key="16">
    <source>
        <dbReference type="PROSITE" id="PS50112"/>
    </source>
</evidence>
<dbReference type="CDD" id="cd00130">
    <property type="entry name" value="PAS"/>
    <property type="match status" value="2"/>
</dbReference>
<keyword evidence="11" id="KW-0418">Kinase</keyword>
<dbReference type="PANTHER" id="PTHR41523">
    <property type="entry name" value="TWO-COMPONENT SYSTEM SENSOR PROTEIN"/>
    <property type="match status" value="1"/>
</dbReference>
<comment type="catalytic activity">
    <reaction evidence="1">
        <text>ATP + protein L-histidine = ADP + protein N-phospho-L-histidine.</text>
        <dbReference type="EC" id="2.7.13.3"/>
    </reaction>
</comment>
<evidence type="ECO:0000256" key="1">
    <source>
        <dbReference type="ARBA" id="ARBA00000085"/>
    </source>
</evidence>
<proteinExistence type="predicted"/>
<evidence type="ECO:0000256" key="12">
    <source>
        <dbReference type="ARBA" id="ARBA00022840"/>
    </source>
</evidence>
<dbReference type="EC" id="2.7.13.3" evidence="2"/>
<dbReference type="GO" id="GO:0004673">
    <property type="term" value="F:protein histidine kinase activity"/>
    <property type="evidence" value="ECO:0007669"/>
    <property type="project" value="UniProtKB-EC"/>
</dbReference>
<dbReference type="InterPro" id="IPR011102">
    <property type="entry name" value="Sig_transdc_His_kinase_HWE"/>
</dbReference>
<dbReference type="SMART" id="SM00911">
    <property type="entry name" value="HWE_HK"/>
    <property type="match status" value="1"/>
</dbReference>
<keyword evidence="5" id="KW-0716">Sensory transduction</keyword>
<dbReference type="InterPro" id="IPR003018">
    <property type="entry name" value="GAF"/>
</dbReference>
<evidence type="ECO:0000313" key="18">
    <source>
        <dbReference type="EMBL" id="GHB00908.1"/>
    </source>
</evidence>
<keyword evidence="8" id="KW-0808">Transferase</keyword>
<dbReference type="Pfam" id="PF07536">
    <property type="entry name" value="HWE_HK"/>
    <property type="match status" value="1"/>
</dbReference>
<dbReference type="AlphaFoldDB" id="A0A8J3CRF6"/>
<dbReference type="Gene3D" id="3.30.450.20">
    <property type="entry name" value="PAS domain"/>
    <property type="match status" value="3"/>
</dbReference>
<keyword evidence="9" id="KW-0677">Repeat</keyword>
<gene>
    <name evidence="18" type="ORF">GCM10009069_24790</name>
</gene>
<keyword evidence="19" id="KW-1185">Reference proteome</keyword>
<evidence type="ECO:0000256" key="8">
    <source>
        <dbReference type="ARBA" id="ARBA00022679"/>
    </source>
</evidence>
<dbReference type="Pfam" id="PF01590">
    <property type="entry name" value="GAF"/>
    <property type="match status" value="1"/>
</dbReference>
<evidence type="ECO:0000256" key="10">
    <source>
        <dbReference type="ARBA" id="ARBA00022741"/>
    </source>
</evidence>
<accession>A0A8J3CRF6</accession>
<evidence type="ECO:0000256" key="11">
    <source>
        <dbReference type="ARBA" id="ARBA00022777"/>
    </source>
</evidence>
<name>A0A8J3CRF6_9PROT</name>
<dbReference type="InterPro" id="IPR035965">
    <property type="entry name" value="PAS-like_dom_sf"/>
</dbReference>
<evidence type="ECO:0000256" key="6">
    <source>
        <dbReference type="ARBA" id="ARBA00022630"/>
    </source>
</evidence>
<dbReference type="NCBIfam" id="TIGR00229">
    <property type="entry name" value="sensory_box"/>
    <property type="match status" value="3"/>
</dbReference>
<feature type="domain" description="PAC" evidence="17">
    <location>
        <begin position="262"/>
        <end position="314"/>
    </location>
</feature>
<dbReference type="InterPro" id="IPR000700">
    <property type="entry name" value="PAS-assoc_C"/>
</dbReference>
<dbReference type="GO" id="GO:0005524">
    <property type="term" value="F:ATP binding"/>
    <property type="evidence" value="ECO:0007669"/>
    <property type="project" value="UniProtKB-KW"/>
</dbReference>
<evidence type="ECO:0000256" key="5">
    <source>
        <dbReference type="ARBA" id="ARBA00022606"/>
    </source>
</evidence>
<dbReference type="Pfam" id="PF08448">
    <property type="entry name" value="PAS_4"/>
    <property type="match status" value="3"/>
</dbReference>
<evidence type="ECO:0000256" key="2">
    <source>
        <dbReference type="ARBA" id="ARBA00012438"/>
    </source>
</evidence>
<keyword evidence="13" id="KW-0157">Chromophore</keyword>
<dbReference type="PANTHER" id="PTHR41523:SF7">
    <property type="entry name" value="HISTIDINE KINASE"/>
    <property type="match status" value="1"/>
</dbReference>
<keyword evidence="7" id="KW-0288">FMN</keyword>
<evidence type="ECO:0000259" key="17">
    <source>
        <dbReference type="PROSITE" id="PS50113"/>
    </source>
</evidence>
<dbReference type="InterPro" id="IPR029016">
    <property type="entry name" value="GAF-like_dom_sf"/>
</dbReference>
<dbReference type="SMART" id="SM00086">
    <property type="entry name" value="PAC"/>
    <property type="match status" value="2"/>
</dbReference>
<keyword evidence="10" id="KW-0547">Nucleotide-binding</keyword>
<comment type="caution">
    <text evidence="18">The sequence shown here is derived from an EMBL/GenBank/DDBJ whole genome shotgun (WGS) entry which is preliminary data.</text>
</comment>
<dbReference type="GO" id="GO:0009881">
    <property type="term" value="F:photoreceptor activity"/>
    <property type="evidence" value="ECO:0007669"/>
    <property type="project" value="UniProtKB-KW"/>
</dbReference>
<dbReference type="Gene3D" id="3.30.565.10">
    <property type="entry name" value="Histidine kinase-like ATPase, C-terminal domain"/>
    <property type="match status" value="1"/>
</dbReference>
<keyword evidence="15" id="KW-0675">Receptor</keyword>
<evidence type="ECO:0000256" key="15">
    <source>
        <dbReference type="ARBA" id="ARBA00023170"/>
    </source>
</evidence>
<dbReference type="InterPro" id="IPR000014">
    <property type="entry name" value="PAS"/>
</dbReference>
<dbReference type="InterPro" id="IPR013656">
    <property type="entry name" value="PAS_4"/>
</dbReference>
<evidence type="ECO:0000256" key="9">
    <source>
        <dbReference type="ARBA" id="ARBA00022737"/>
    </source>
</evidence>
<dbReference type="Gene3D" id="3.30.450.40">
    <property type="match status" value="1"/>
</dbReference>
<evidence type="ECO:0000313" key="19">
    <source>
        <dbReference type="Proteomes" id="UP000634004"/>
    </source>
</evidence>
<dbReference type="InterPro" id="IPR036890">
    <property type="entry name" value="HATPase_C_sf"/>
</dbReference>
<keyword evidence="6" id="KW-0285">Flavoprotein</keyword>
<sequence length="762" mass="83618">MGDVSERRFGAPSSVTVAAPNNFHETEWSELLSLKDTPALNQITALICEIFDVPLSFVSVIAGDRHVYLSAKGLAKPLDALGQVPLNHSFSQHVVTSNRLLQVNDARQSTLGADDLAIGGREVKAYLGTPVRDSDGFVLGCLCAIDSKPRKWAARDIKVLEGFSAAITTQLQRERAVNALSQSHGQLAVQETRLKRITNMAPVMIAALSTDLFYTFANKSYAALFDETPETILGLHLREVLGEEAILLADPYLQKALAGQSTEYDFELPRSDGSSRIFRIHHAPELNPDNKTQGLVVALTDVTDQRLLSSLASRLEDRLKAAYQMSPDGFSVFKSQRNQKNEIVDFEWEYVNERGTEITGHSAANLIGNTLLTMMPGNKTQGIFDAYVDVVNTGLPYRETAFYEADGLSLWVEISAIKLGDGFAVSYSDVTARKQTEIALAENAVRLQLILDNVVAFVGVLTPEGILKKANQPALDIAGVSRADVIGKPFWETHWWNFSDESKTRLKQAIADANDGIRSRYDTQVQIHNGEKIWIDFQLSPRFDSHGTLVEIIPSGMDITERKEAEAHRQLLVDELNHRVKNSLASIQAMARQTIRTAKDLHSFETKFTDRLKAISTAHEILMGSDNAKADLRTMIDRQVGPYIEDKRHLKITGDKAMLAAECAHNIGLVFHELATNAAKYGALSSDRGCVKISSEDLGDGTVKIVWSETGGPPVSAPSATGFGSRLIKQSIEFSLGGSVDVDYRAEGVVATVILPKDFDHG</sequence>
<dbReference type="SUPFAM" id="SSF55874">
    <property type="entry name" value="ATPase domain of HSP90 chaperone/DNA topoisomerase II/histidine kinase"/>
    <property type="match status" value="1"/>
</dbReference>
<dbReference type="PROSITE" id="PS50112">
    <property type="entry name" value="PAS"/>
    <property type="match status" value="1"/>
</dbReference>
<dbReference type="SMART" id="SM00091">
    <property type="entry name" value="PAS"/>
    <property type="match status" value="3"/>
</dbReference>
<reference evidence="18" key="1">
    <citation type="journal article" date="2014" name="Int. J. Syst. Evol. Microbiol.">
        <title>Complete genome sequence of Corynebacterium casei LMG S-19264T (=DSM 44701T), isolated from a smear-ripened cheese.</title>
        <authorList>
            <consortium name="US DOE Joint Genome Institute (JGI-PGF)"/>
            <person name="Walter F."/>
            <person name="Albersmeier A."/>
            <person name="Kalinowski J."/>
            <person name="Ruckert C."/>
        </authorList>
    </citation>
    <scope>NUCLEOTIDE SEQUENCE</scope>
    <source>
        <strain evidence="18">KCTC 32513</strain>
    </source>
</reference>
<reference evidence="18" key="2">
    <citation type="submission" date="2020-09" db="EMBL/GenBank/DDBJ databases">
        <authorList>
            <person name="Sun Q."/>
            <person name="Kim S."/>
        </authorList>
    </citation>
    <scope>NUCLEOTIDE SEQUENCE</scope>
    <source>
        <strain evidence="18">KCTC 32513</strain>
    </source>
</reference>
<keyword evidence="3" id="KW-0600">Photoreceptor protein</keyword>
<keyword evidence="14" id="KW-0843">Virulence</keyword>
<keyword evidence="4" id="KW-0597">Phosphoprotein</keyword>
<protein>
    <recommendedName>
        <fullName evidence="2">histidine kinase</fullName>
        <ecNumber evidence="2">2.7.13.3</ecNumber>
    </recommendedName>
</protein>
<keyword evidence="12" id="KW-0067">ATP-binding</keyword>
<evidence type="ECO:0000256" key="14">
    <source>
        <dbReference type="ARBA" id="ARBA00023026"/>
    </source>
</evidence>
<dbReference type="PROSITE" id="PS50113">
    <property type="entry name" value="PAC"/>
    <property type="match status" value="2"/>
</dbReference>
<dbReference type="SUPFAM" id="SSF55785">
    <property type="entry name" value="PYP-like sensor domain (PAS domain)"/>
    <property type="match status" value="3"/>
</dbReference>
<dbReference type="EMBL" id="BMZH01000011">
    <property type="protein sequence ID" value="GHB00908.1"/>
    <property type="molecule type" value="Genomic_DNA"/>
</dbReference>
<feature type="domain" description="PAS" evidence="16">
    <location>
        <begin position="443"/>
        <end position="488"/>
    </location>
</feature>
<evidence type="ECO:0000256" key="7">
    <source>
        <dbReference type="ARBA" id="ARBA00022643"/>
    </source>
</evidence>
<dbReference type="SMART" id="SM00065">
    <property type="entry name" value="GAF"/>
    <property type="match status" value="1"/>
</dbReference>
<evidence type="ECO:0000256" key="3">
    <source>
        <dbReference type="ARBA" id="ARBA00022543"/>
    </source>
</evidence>
<evidence type="ECO:0000256" key="4">
    <source>
        <dbReference type="ARBA" id="ARBA00022553"/>
    </source>
</evidence>
<dbReference type="InterPro" id="IPR001610">
    <property type="entry name" value="PAC"/>
</dbReference>
<dbReference type="SUPFAM" id="SSF55781">
    <property type="entry name" value="GAF domain-like"/>
    <property type="match status" value="1"/>
</dbReference>
<feature type="domain" description="PAC" evidence="17">
    <location>
        <begin position="519"/>
        <end position="571"/>
    </location>
</feature>
<dbReference type="Proteomes" id="UP000634004">
    <property type="component" value="Unassembled WGS sequence"/>
</dbReference>
<evidence type="ECO:0000256" key="13">
    <source>
        <dbReference type="ARBA" id="ARBA00022991"/>
    </source>
</evidence>